<gene>
    <name evidence="2" type="ORF">DVH24_003012</name>
</gene>
<keyword evidence="3" id="KW-1185">Reference proteome</keyword>
<protein>
    <submittedName>
        <fullName evidence="2">Uncharacterized protein</fullName>
    </submittedName>
</protein>
<proteinExistence type="predicted"/>
<feature type="transmembrane region" description="Helical" evidence="1">
    <location>
        <begin position="186"/>
        <end position="203"/>
    </location>
</feature>
<organism evidence="2 3">
    <name type="scientific">Malus domestica</name>
    <name type="common">Apple</name>
    <name type="synonym">Pyrus malus</name>
    <dbReference type="NCBI Taxonomy" id="3750"/>
    <lineage>
        <taxon>Eukaryota</taxon>
        <taxon>Viridiplantae</taxon>
        <taxon>Streptophyta</taxon>
        <taxon>Embryophyta</taxon>
        <taxon>Tracheophyta</taxon>
        <taxon>Spermatophyta</taxon>
        <taxon>Magnoliopsida</taxon>
        <taxon>eudicotyledons</taxon>
        <taxon>Gunneridae</taxon>
        <taxon>Pentapetalae</taxon>
        <taxon>rosids</taxon>
        <taxon>fabids</taxon>
        <taxon>Rosales</taxon>
        <taxon>Rosaceae</taxon>
        <taxon>Amygdaloideae</taxon>
        <taxon>Maleae</taxon>
        <taxon>Malus</taxon>
    </lineage>
</organism>
<dbReference type="EMBL" id="RDQH01000329">
    <property type="protein sequence ID" value="RXI02934.1"/>
    <property type="molecule type" value="Genomic_DNA"/>
</dbReference>
<reference evidence="2 3" key="1">
    <citation type="submission" date="2018-10" db="EMBL/GenBank/DDBJ databases">
        <title>A high-quality apple genome assembly.</title>
        <authorList>
            <person name="Hu J."/>
        </authorList>
    </citation>
    <scope>NUCLEOTIDE SEQUENCE [LARGE SCALE GENOMIC DNA]</scope>
    <source>
        <strain evidence="3">cv. HFTH1</strain>
        <tissue evidence="2">Young leaf</tissue>
    </source>
</reference>
<keyword evidence="1" id="KW-1133">Transmembrane helix</keyword>
<dbReference type="Proteomes" id="UP000290289">
    <property type="component" value="Chromosome 3"/>
</dbReference>
<evidence type="ECO:0000313" key="2">
    <source>
        <dbReference type="EMBL" id="RXI02934.1"/>
    </source>
</evidence>
<keyword evidence="1" id="KW-0472">Membrane</keyword>
<comment type="caution">
    <text evidence="2">The sequence shown here is derived from an EMBL/GenBank/DDBJ whole genome shotgun (WGS) entry which is preliminary data.</text>
</comment>
<sequence length="330" mass="37951">MVCHQFGNLLNLYILKPNQGDCVMGCDQPLTWFGSFDLMREFENFLACLSKHAILVIDLEGNRFRGPADTNSSSHCDGVTGGELFERIISAGRFSEDEEYSTAVPIHRYESVQYGYKFFIPTLIEVKFAIQYMRRVIQKKAKYDILTQAREKKLTKQKALVKARKLQLATEKELTKQKALEKARKLQIIIVNIFWVILLFISSKCKWYLKCNAYFVVHNFPERLHTYGLYKVRVSGDGNYQISAIMRMQMLQGINSNMNSSADLGQRRGEEVLFKFGFSNGFGRNYIAIVITGVQFAEMTRQLGHQFVKDMNINNVLNLQHRAGTVASKY</sequence>
<evidence type="ECO:0000256" key="1">
    <source>
        <dbReference type="SAM" id="Phobius"/>
    </source>
</evidence>
<evidence type="ECO:0000313" key="3">
    <source>
        <dbReference type="Proteomes" id="UP000290289"/>
    </source>
</evidence>
<name>A0A498K9D7_MALDO</name>
<dbReference type="AlphaFoldDB" id="A0A498K9D7"/>
<keyword evidence="1" id="KW-0812">Transmembrane</keyword>
<accession>A0A498K9D7</accession>